<dbReference type="InterPro" id="IPR016940">
    <property type="entry name" value="ComGC"/>
</dbReference>
<dbReference type="InterPro" id="IPR000983">
    <property type="entry name" value="Bac_GSPG_pilin"/>
</dbReference>
<keyword evidence="3 10" id="KW-1003">Cell membrane</keyword>
<reference evidence="11 12" key="1">
    <citation type="submission" date="2021-01" db="EMBL/GenBank/DDBJ databases">
        <title>Genomic Encyclopedia of Type Strains, Phase IV (KMG-IV): sequencing the most valuable type-strain genomes for metagenomic binning, comparative biology and taxonomic classification.</title>
        <authorList>
            <person name="Goeker M."/>
        </authorList>
    </citation>
    <scope>NUCLEOTIDE SEQUENCE [LARGE SCALE GENOMIC DNA]</scope>
    <source>
        <strain evidence="11 12">DSM 100968</strain>
    </source>
</reference>
<gene>
    <name evidence="11" type="ORF">JOC27_000741</name>
</gene>
<dbReference type="PIRSF" id="PIRSF029928">
    <property type="entry name" value="Late_competence_ComGC"/>
    <property type="match status" value="1"/>
</dbReference>
<comment type="function">
    <text evidence="10">Required for transformation and DNA binding.</text>
</comment>
<dbReference type="PROSITE" id="PS00409">
    <property type="entry name" value="PROKAR_NTER_METHYL"/>
    <property type="match status" value="1"/>
</dbReference>
<dbReference type="Pfam" id="PF07963">
    <property type="entry name" value="N_methyl"/>
    <property type="match status" value="1"/>
</dbReference>
<evidence type="ECO:0000256" key="3">
    <source>
        <dbReference type="ARBA" id="ARBA00022475"/>
    </source>
</evidence>
<comment type="subcellular location">
    <subcellularLocation>
        <location evidence="1">Cell membrane</location>
        <topology evidence="1">Single-pass membrane protein</topology>
    </subcellularLocation>
    <subcellularLocation>
        <location evidence="2">Cell surface</location>
    </subcellularLocation>
</comment>
<evidence type="ECO:0000256" key="4">
    <source>
        <dbReference type="ARBA" id="ARBA00022481"/>
    </source>
</evidence>
<dbReference type="Proteomes" id="UP000823201">
    <property type="component" value="Unassembled WGS sequence"/>
</dbReference>
<evidence type="ECO:0000256" key="2">
    <source>
        <dbReference type="ARBA" id="ARBA00004241"/>
    </source>
</evidence>
<keyword evidence="10" id="KW-0813">Transport</keyword>
<keyword evidence="4" id="KW-0488">Methylation</keyword>
<evidence type="ECO:0000256" key="6">
    <source>
        <dbReference type="ARBA" id="ARBA00022989"/>
    </source>
</evidence>
<comment type="similarity">
    <text evidence="9 10">Belongs to the ComGC family.</text>
</comment>
<organism evidence="11 12">
    <name type="scientific">Sporolactobacillus spathodeae</name>
    <dbReference type="NCBI Taxonomy" id="1465502"/>
    <lineage>
        <taxon>Bacteria</taxon>
        <taxon>Bacillati</taxon>
        <taxon>Bacillota</taxon>
        <taxon>Bacilli</taxon>
        <taxon>Bacillales</taxon>
        <taxon>Sporolactobacillaceae</taxon>
        <taxon>Sporolactobacillus</taxon>
    </lineage>
</organism>
<keyword evidence="7 10" id="KW-0472">Membrane</keyword>
<evidence type="ECO:0000256" key="5">
    <source>
        <dbReference type="ARBA" id="ARBA00022692"/>
    </source>
</evidence>
<keyword evidence="8 10" id="KW-0178">Competence</keyword>
<dbReference type="InterPro" id="IPR045584">
    <property type="entry name" value="Pilin-like"/>
</dbReference>
<comment type="subunit">
    <text evidence="10">Homodimer.</text>
</comment>
<dbReference type="SUPFAM" id="SSF54523">
    <property type="entry name" value="Pili subunits"/>
    <property type="match status" value="1"/>
</dbReference>
<evidence type="ECO:0000256" key="7">
    <source>
        <dbReference type="ARBA" id="ARBA00023136"/>
    </source>
</evidence>
<keyword evidence="6 10" id="KW-1133">Transmembrane helix</keyword>
<protein>
    <recommendedName>
        <fullName evidence="10">ComG operon protein 3</fullName>
    </recommendedName>
</protein>
<dbReference type="NCBIfam" id="TIGR02532">
    <property type="entry name" value="IV_pilin_GFxxxE"/>
    <property type="match status" value="1"/>
</dbReference>
<dbReference type="RefSeq" id="WP_205005648.1">
    <property type="nucleotide sequence ID" value="NZ_CBCRXA010000004.1"/>
</dbReference>
<dbReference type="EMBL" id="JAFBEV010000005">
    <property type="protein sequence ID" value="MBM7657298.1"/>
    <property type="molecule type" value="Genomic_DNA"/>
</dbReference>
<evidence type="ECO:0000256" key="8">
    <source>
        <dbReference type="ARBA" id="ARBA00023287"/>
    </source>
</evidence>
<dbReference type="Gene3D" id="3.30.700.10">
    <property type="entry name" value="Glycoprotein, Type 4 Pilin"/>
    <property type="match status" value="1"/>
</dbReference>
<evidence type="ECO:0000313" key="11">
    <source>
        <dbReference type="EMBL" id="MBM7657298.1"/>
    </source>
</evidence>
<feature type="transmembrane region" description="Helical" evidence="10">
    <location>
        <begin position="21"/>
        <end position="40"/>
    </location>
</feature>
<evidence type="ECO:0000256" key="10">
    <source>
        <dbReference type="PIRNR" id="PIRNR029928"/>
    </source>
</evidence>
<keyword evidence="12" id="KW-1185">Reference proteome</keyword>
<dbReference type="NCBIfam" id="NF040999">
    <property type="entry name" value="pilin_ComGC"/>
    <property type="match status" value="1"/>
</dbReference>
<dbReference type="PRINTS" id="PR00813">
    <property type="entry name" value="BCTERIALGSPG"/>
</dbReference>
<name>A0ABS2Q6E6_9BACL</name>
<evidence type="ECO:0000256" key="1">
    <source>
        <dbReference type="ARBA" id="ARBA00004162"/>
    </source>
</evidence>
<evidence type="ECO:0000256" key="9">
    <source>
        <dbReference type="ARBA" id="ARBA00043982"/>
    </source>
</evidence>
<accession>A0ABS2Q6E6</accession>
<keyword evidence="5 10" id="KW-0812">Transmembrane</keyword>
<dbReference type="InterPro" id="IPR012902">
    <property type="entry name" value="N_methyl_site"/>
</dbReference>
<proteinExistence type="inferred from homology"/>
<comment type="caution">
    <text evidence="11">The sequence shown here is derived from an EMBL/GenBank/DDBJ whole genome shotgun (WGS) entry which is preliminary data.</text>
</comment>
<sequence>MCQFFQKLIRGCDRGFTLIEMMIVLMIISILLLIAVPNMIKSQSVVRGKSTDATVKLVQSQVGAYQMDHNGTLPSSLEDLVTDGYVDSIKSPDGGTLQMDAEGTVSAP</sequence>
<evidence type="ECO:0000313" key="12">
    <source>
        <dbReference type="Proteomes" id="UP000823201"/>
    </source>
</evidence>